<evidence type="ECO:0000256" key="1">
    <source>
        <dbReference type="ARBA" id="ARBA00022679"/>
    </source>
</evidence>
<evidence type="ECO:0000313" key="9">
    <source>
        <dbReference type="Proteomes" id="UP000636960"/>
    </source>
</evidence>
<keyword evidence="9" id="KW-1185">Reference proteome</keyword>
<dbReference type="Proteomes" id="UP000636960">
    <property type="component" value="Unassembled WGS sequence"/>
</dbReference>
<dbReference type="Gene3D" id="3.30.200.20">
    <property type="entry name" value="Phosphorylase Kinase, domain 1"/>
    <property type="match status" value="1"/>
</dbReference>
<dbReference type="Gene3D" id="1.10.510.10">
    <property type="entry name" value="Transferase(Phosphotransferase) domain 1"/>
    <property type="match status" value="1"/>
</dbReference>
<gene>
    <name evidence="8" type="ORF">Ari01nite_93590</name>
</gene>
<dbReference type="SMART" id="SM00220">
    <property type="entry name" value="S_TKc"/>
    <property type="match status" value="1"/>
</dbReference>
<dbReference type="PANTHER" id="PTHR43289:SF34">
    <property type="entry name" value="SERINE_THREONINE-PROTEIN KINASE YBDM-RELATED"/>
    <property type="match status" value="1"/>
</dbReference>
<dbReference type="GO" id="GO:0005524">
    <property type="term" value="F:ATP binding"/>
    <property type="evidence" value="ECO:0007669"/>
    <property type="project" value="UniProtKB-UniRule"/>
</dbReference>
<evidence type="ECO:0000256" key="6">
    <source>
        <dbReference type="SAM" id="Phobius"/>
    </source>
</evidence>
<dbReference type="RefSeq" id="WP_203790850.1">
    <property type="nucleotide sequence ID" value="NZ_BOMV01000114.1"/>
</dbReference>
<dbReference type="CDD" id="cd14014">
    <property type="entry name" value="STKc_PknB_like"/>
    <property type="match status" value="1"/>
</dbReference>
<organism evidence="8 9">
    <name type="scientific">Paractinoplanes rishiriensis</name>
    <dbReference type="NCBI Taxonomy" id="1050105"/>
    <lineage>
        <taxon>Bacteria</taxon>
        <taxon>Bacillati</taxon>
        <taxon>Actinomycetota</taxon>
        <taxon>Actinomycetes</taxon>
        <taxon>Micromonosporales</taxon>
        <taxon>Micromonosporaceae</taxon>
        <taxon>Paractinoplanes</taxon>
    </lineage>
</organism>
<feature type="domain" description="Protein kinase" evidence="7">
    <location>
        <begin position="20"/>
        <end position="273"/>
    </location>
</feature>
<protein>
    <recommendedName>
        <fullName evidence="7">Protein kinase domain-containing protein</fullName>
    </recommendedName>
</protein>
<sequence>MPGERWEPLRSHDPRALGAYELIGRLGEGGMGTVYLARTEGGAHVAVKVVRADLAPDDEFRRRFRSEVARARQVPPFCTAEVLDADPDHDLPYLVVEYVDGPTLAHVVEERGPLTAANLHSVAIGVATALTAIHGAGVIHRDLKPRNVLLAPGSPKVIDFGIARAAEATSGITGLDQMVGTVAYMAPERFGDTNAPLTPAADVFAWGGVVAYAGTGRTPFAADSPPATAARILTQPPDLTGLTGPLRDLVAHALEKEPANRPSARELLDHLVSGPSRPAAAALAGQPDLRAAAAEAQAVTGLHLPGFSAPTGGPGVGGGTVPAGLVGYAEDSIVTVPISAPPVAGLTGPPPPEPRRRWFLPLAVAMLVLAVVAGAVMVVFNGSFGSRPADAVGTPPPVPVETPSVAPAERLLIDDDLSQQRYWLAKELPAEKAACTFEDGALVAKRETKGLYRCAGPQDDVPADFRAEVGVRLLTANSCAGIWFRFRPWRGYLIRVCENSIFVGTHKAEGGVTTIRTFPLDRPIAVDAEPTRIGLRAVGSEFELSVDGFGLGQVPLTDTGITDGRVLLGVYTERGVPQDGPYQVAFSDVQIWGPAA</sequence>
<dbReference type="GO" id="GO:0004674">
    <property type="term" value="F:protein serine/threonine kinase activity"/>
    <property type="evidence" value="ECO:0007669"/>
    <property type="project" value="TreeGrafter"/>
</dbReference>
<evidence type="ECO:0000256" key="5">
    <source>
        <dbReference type="PROSITE-ProRule" id="PRU10141"/>
    </source>
</evidence>
<dbReference type="InterPro" id="IPR017441">
    <property type="entry name" value="Protein_kinase_ATP_BS"/>
</dbReference>
<feature type="binding site" evidence="5">
    <location>
        <position position="48"/>
    </location>
    <ligand>
        <name>ATP</name>
        <dbReference type="ChEBI" id="CHEBI:30616"/>
    </ligand>
</feature>
<dbReference type="EMBL" id="BOMV01000114">
    <property type="protein sequence ID" value="GIF01895.1"/>
    <property type="molecule type" value="Genomic_DNA"/>
</dbReference>
<dbReference type="PROSITE" id="PS50011">
    <property type="entry name" value="PROTEIN_KINASE_DOM"/>
    <property type="match status" value="1"/>
</dbReference>
<dbReference type="InterPro" id="IPR008271">
    <property type="entry name" value="Ser/Thr_kinase_AS"/>
</dbReference>
<evidence type="ECO:0000256" key="3">
    <source>
        <dbReference type="ARBA" id="ARBA00022777"/>
    </source>
</evidence>
<keyword evidence="2 5" id="KW-0547">Nucleotide-binding</keyword>
<dbReference type="PROSITE" id="PS00108">
    <property type="entry name" value="PROTEIN_KINASE_ST"/>
    <property type="match status" value="1"/>
</dbReference>
<dbReference type="InterPro" id="IPR000719">
    <property type="entry name" value="Prot_kinase_dom"/>
</dbReference>
<keyword evidence="3" id="KW-0418">Kinase</keyword>
<dbReference type="AlphaFoldDB" id="A0A919K8X0"/>
<proteinExistence type="predicted"/>
<dbReference type="PROSITE" id="PS00107">
    <property type="entry name" value="PROTEIN_KINASE_ATP"/>
    <property type="match status" value="1"/>
</dbReference>
<keyword evidence="6" id="KW-0812">Transmembrane</keyword>
<name>A0A919K8X0_9ACTN</name>
<keyword evidence="6" id="KW-1133">Transmembrane helix</keyword>
<evidence type="ECO:0000256" key="4">
    <source>
        <dbReference type="ARBA" id="ARBA00022840"/>
    </source>
</evidence>
<accession>A0A919K8X0</accession>
<dbReference type="Pfam" id="PF00069">
    <property type="entry name" value="Pkinase"/>
    <property type="match status" value="1"/>
</dbReference>
<comment type="caution">
    <text evidence="8">The sequence shown here is derived from an EMBL/GenBank/DDBJ whole genome shotgun (WGS) entry which is preliminary data.</text>
</comment>
<dbReference type="InterPro" id="IPR011009">
    <property type="entry name" value="Kinase-like_dom_sf"/>
</dbReference>
<evidence type="ECO:0000259" key="7">
    <source>
        <dbReference type="PROSITE" id="PS50011"/>
    </source>
</evidence>
<reference evidence="8" key="1">
    <citation type="submission" date="2021-01" db="EMBL/GenBank/DDBJ databases">
        <title>Whole genome shotgun sequence of Actinoplanes rishiriensis NBRC 108556.</title>
        <authorList>
            <person name="Komaki H."/>
            <person name="Tamura T."/>
        </authorList>
    </citation>
    <scope>NUCLEOTIDE SEQUENCE</scope>
    <source>
        <strain evidence="8">NBRC 108556</strain>
    </source>
</reference>
<dbReference type="PANTHER" id="PTHR43289">
    <property type="entry name" value="MITOGEN-ACTIVATED PROTEIN KINASE KINASE KINASE 20-RELATED"/>
    <property type="match status" value="1"/>
</dbReference>
<evidence type="ECO:0000313" key="8">
    <source>
        <dbReference type="EMBL" id="GIF01895.1"/>
    </source>
</evidence>
<keyword evidence="1" id="KW-0808">Transferase</keyword>
<evidence type="ECO:0000256" key="2">
    <source>
        <dbReference type="ARBA" id="ARBA00022741"/>
    </source>
</evidence>
<keyword evidence="4 5" id="KW-0067">ATP-binding</keyword>
<dbReference type="SUPFAM" id="SSF56112">
    <property type="entry name" value="Protein kinase-like (PK-like)"/>
    <property type="match status" value="1"/>
</dbReference>
<feature type="transmembrane region" description="Helical" evidence="6">
    <location>
        <begin position="358"/>
        <end position="380"/>
    </location>
</feature>
<keyword evidence="6" id="KW-0472">Membrane</keyword>